<dbReference type="InterPro" id="IPR035965">
    <property type="entry name" value="PAS-like_dom_sf"/>
</dbReference>
<dbReference type="PROSITE" id="PS50112">
    <property type="entry name" value="PAS"/>
    <property type="match status" value="1"/>
</dbReference>
<keyword evidence="5" id="KW-0175">Coiled coil</keyword>
<feature type="domain" description="HAMP" evidence="9">
    <location>
        <begin position="243"/>
        <end position="295"/>
    </location>
</feature>
<evidence type="ECO:0000259" key="9">
    <source>
        <dbReference type="PROSITE" id="PS50885"/>
    </source>
</evidence>
<evidence type="ECO:0000259" key="7">
    <source>
        <dbReference type="PROSITE" id="PS50112"/>
    </source>
</evidence>
<comment type="caution">
    <text evidence="10">The sequence shown here is derived from an EMBL/GenBank/DDBJ whole genome shotgun (WGS) entry which is preliminary data.</text>
</comment>
<dbReference type="SUPFAM" id="SSF55785">
    <property type="entry name" value="PYP-like sensor domain (PAS domain)"/>
    <property type="match status" value="1"/>
</dbReference>
<reference evidence="10 11" key="1">
    <citation type="submission" date="2018-04" db="EMBL/GenBank/DDBJ databases">
        <authorList>
            <person name="Hagen T."/>
        </authorList>
    </citation>
    <scope>NUCLEOTIDE SEQUENCE [LARGE SCALE GENOMIC DNA]</scope>
    <source>
        <strain evidence="10 11">TPD7009</strain>
    </source>
</reference>
<name>A0AA92H8Q2_RHIRH</name>
<dbReference type="GO" id="GO:0016020">
    <property type="term" value="C:membrane"/>
    <property type="evidence" value="ECO:0007669"/>
    <property type="project" value="UniProtKB-SubCell"/>
</dbReference>
<evidence type="ECO:0000256" key="1">
    <source>
        <dbReference type="ARBA" id="ARBA00004370"/>
    </source>
</evidence>
<dbReference type="RefSeq" id="WP_116494380.1">
    <property type="nucleotide sequence ID" value="NZ_QDFR01000005.1"/>
</dbReference>
<dbReference type="FunFam" id="1.10.287.950:FF:000001">
    <property type="entry name" value="Methyl-accepting chemotaxis sensory transducer"/>
    <property type="match status" value="1"/>
</dbReference>
<dbReference type="PROSITE" id="PS50113">
    <property type="entry name" value="PAC"/>
    <property type="match status" value="1"/>
</dbReference>
<dbReference type="SMART" id="SM00283">
    <property type="entry name" value="MA"/>
    <property type="match status" value="1"/>
</dbReference>
<keyword evidence="2" id="KW-0145">Chemotaxis</keyword>
<dbReference type="GO" id="GO:0007165">
    <property type="term" value="P:signal transduction"/>
    <property type="evidence" value="ECO:0007669"/>
    <property type="project" value="UniProtKB-KW"/>
</dbReference>
<gene>
    <name evidence="10" type="ORF">DC430_16505</name>
</gene>
<feature type="domain" description="PAS" evidence="7">
    <location>
        <begin position="126"/>
        <end position="199"/>
    </location>
</feature>
<sequence>MFGYSNTTHMQTNSLDHITANIMIADAGLNIRYMNKAVQELLKEAETDLKKELPRFDFEKLIGSNIDIFHKNPSHQRNMLAQLQGQHRATIWVGHRAFDLIVTPLRANGKITGFAVEWANAKERLQNMDYTAQMEAVSRSQAIIEFSTDGEIVTANENFLNALGYRLDEIKGRNHKMLVEPTYAQSTEYSEFWAALRRGEVQSAEFTRYGKNGKLVVINAAYNPILDAKGKVVKVVKFATDVTQRVHAVNTIGAALTKLAQGDLSFSIDEPFAPDFEELRRTMNDALSQMRNTLSAVAHSTDQIDMGTREISQSAEDLSRRTEQQAASLEETAAALDEITVNVNNASRRADDARQAAITASNNATRSGHVVADAVAAMSRIESSSNQISNIIGVIDEIAFQTNLLALNAGVEAARAGEAGKGFAVVAQEVRELAQRSAQAAKEIKGLIRNSSEEVSTGVKLVSETGESLRTIHENITSVNQHMEAIASSAKEQAVGLSEVNSAVNQMDQVTQQNAAMVEETNAAGATLAQETARLRGLIEGFQLGNRSASKSQKQVALATPNDRPVASPARRMVTKIAGAVGGQARQAVEPGWDEF</sequence>
<dbReference type="InterPro" id="IPR004089">
    <property type="entry name" value="MCPsignal_dom"/>
</dbReference>
<dbReference type="Pfam" id="PF13188">
    <property type="entry name" value="PAS_8"/>
    <property type="match status" value="1"/>
</dbReference>
<feature type="domain" description="PAC" evidence="8">
    <location>
        <begin position="202"/>
        <end position="254"/>
    </location>
</feature>
<dbReference type="InterPro" id="IPR003660">
    <property type="entry name" value="HAMP_dom"/>
</dbReference>
<feature type="coiled-coil region" evidence="5">
    <location>
        <begin position="312"/>
        <end position="356"/>
    </location>
</feature>
<evidence type="ECO:0000259" key="6">
    <source>
        <dbReference type="PROSITE" id="PS50111"/>
    </source>
</evidence>
<evidence type="ECO:0000259" key="8">
    <source>
        <dbReference type="PROSITE" id="PS50113"/>
    </source>
</evidence>
<dbReference type="PROSITE" id="PS50111">
    <property type="entry name" value="CHEMOTAXIS_TRANSDUC_2"/>
    <property type="match status" value="1"/>
</dbReference>
<evidence type="ECO:0000313" key="10">
    <source>
        <dbReference type="EMBL" id="PVE52433.1"/>
    </source>
</evidence>
<keyword evidence="4" id="KW-0807">Transducer</keyword>
<feature type="domain" description="Methyl-accepting transducer" evidence="6">
    <location>
        <begin position="300"/>
        <end position="529"/>
    </location>
</feature>
<dbReference type="InterPro" id="IPR000014">
    <property type="entry name" value="PAS"/>
</dbReference>
<dbReference type="PANTHER" id="PTHR43531">
    <property type="entry name" value="PROTEIN ICFG"/>
    <property type="match status" value="1"/>
</dbReference>
<dbReference type="Gene3D" id="1.10.287.950">
    <property type="entry name" value="Methyl-accepting chemotaxis protein"/>
    <property type="match status" value="1"/>
</dbReference>
<dbReference type="EMBL" id="QDFR01000005">
    <property type="protein sequence ID" value="PVE52433.1"/>
    <property type="molecule type" value="Genomic_DNA"/>
</dbReference>
<comment type="subcellular location">
    <subcellularLocation>
        <location evidence="1">Membrane</location>
    </subcellularLocation>
</comment>
<dbReference type="PANTHER" id="PTHR43531:SF11">
    <property type="entry name" value="METHYL-ACCEPTING CHEMOTAXIS PROTEIN 3"/>
    <property type="match status" value="1"/>
</dbReference>
<organism evidence="10 11">
    <name type="scientific">Rhizobium rhizogenes</name>
    <name type="common">Agrobacterium rhizogenes</name>
    <dbReference type="NCBI Taxonomy" id="359"/>
    <lineage>
        <taxon>Bacteria</taxon>
        <taxon>Pseudomonadati</taxon>
        <taxon>Pseudomonadota</taxon>
        <taxon>Alphaproteobacteria</taxon>
        <taxon>Hyphomicrobiales</taxon>
        <taxon>Rhizobiaceae</taxon>
        <taxon>Rhizobium/Agrobacterium group</taxon>
        <taxon>Rhizobium</taxon>
    </lineage>
</organism>
<dbReference type="Pfam" id="PF00015">
    <property type="entry name" value="MCPsignal"/>
    <property type="match status" value="1"/>
</dbReference>
<dbReference type="InterPro" id="IPR000700">
    <property type="entry name" value="PAS-assoc_C"/>
</dbReference>
<accession>A0AA92H8Q2</accession>
<evidence type="ECO:0000256" key="4">
    <source>
        <dbReference type="PROSITE-ProRule" id="PRU00284"/>
    </source>
</evidence>
<dbReference type="Pfam" id="PF08447">
    <property type="entry name" value="PAS_3"/>
    <property type="match status" value="1"/>
</dbReference>
<dbReference type="AlphaFoldDB" id="A0AA92H8Q2"/>
<evidence type="ECO:0000313" key="11">
    <source>
        <dbReference type="Proteomes" id="UP000244335"/>
    </source>
</evidence>
<dbReference type="NCBIfam" id="TIGR00229">
    <property type="entry name" value="sensory_box"/>
    <property type="match status" value="1"/>
</dbReference>
<dbReference type="PROSITE" id="PS50885">
    <property type="entry name" value="HAMP"/>
    <property type="match status" value="1"/>
</dbReference>
<evidence type="ECO:0000256" key="2">
    <source>
        <dbReference type="ARBA" id="ARBA00022500"/>
    </source>
</evidence>
<dbReference type="InterPro" id="IPR001610">
    <property type="entry name" value="PAC"/>
</dbReference>
<evidence type="ECO:0000256" key="5">
    <source>
        <dbReference type="SAM" id="Coils"/>
    </source>
</evidence>
<dbReference type="CDD" id="cd00130">
    <property type="entry name" value="PAS"/>
    <property type="match status" value="1"/>
</dbReference>
<dbReference type="CDD" id="cd11386">
    <property type="entry name" value="MCP_signal"/>
    <property type="match status" value="1"/>
</dbReference>
<protein>
    <submittedName>
        <fullName evidence="10">Chemotaxis protein</fullName>
    </submittedName>
</protein>
<proteinExistence type="inferred from homology"/>
<dbReference type="InterPro" id="IPR051310">
    <property type="entry name" value="MCP_chemotaxis"/>
</dbReference>
<dbReference type="GO" id="GO:0006935">
    <property type="term" value="P:chemotaxis"/>
    <property type="evidence" value="ECO:0007669"/>
    <property type="project" value="UniProtKB-KW"/>
</dbReference>
<comment type="similarity">
    <text evidence="3">Belongs to the methyl-accepting chemotaxis (MCP) protein family.</text>
</comment>
<dbReference type="Gene3D" id="3.30.450.20">
    <property type="entry name" value="PAS domain"/>
    <property type="match status" value="2"/>
</dbReference>
<dbReference type="InterPro" id="IPR013655">
    <property type="entry name" value="PAS_fold_3"/>
</dbReference>
<dbReference type="SMART" id="SM00086">
    <property type="entry name" value="PAC"/>
    <property type="match status" value="1"/>
</dbReference>
<dbReference type="SUPFAM" id="SSF58104">
    <property type="entry name" value="Methyl-accepting chemotaxis protein (MCP) signaling domain"/>
    <property type="match status" value="1"/>
</dbReference>
<dbReference type="Proteomes" id="UP000244335">
    <property type="component" value="Unassembled WGS sequence"/>
</dbReference>
<evidence type="ECO:0000256" key="3">
    <source>
        <dbReference type="ARBA" id="ARBA00029447"/>
    </source>
</evidence>